<feature type="compositionally biased region" description="Basic and acidic residues" evidence="1">
    <location>
        <begin position="592"/>
        <end position="608"/>
    </location>
</feature>
<feature type="compositionally biased region" description="Basic and acidic residues" evidence="1">
    <location>
        <begin position="650"/>
        <end position="660"/>
    </location>
</feature>
<dbReference type="EMBL" id="BQNB010020176">
    <property type="protein sequence ID" value="GJT93154.1"/>
    <property type="molecule type" value="Genomic_DNA"/>
</dbReference>
<proteinExistence type="predicted"/>
<evidence type="ECO:0008006" key="4">
    <source>
        <dbReference type="Google" id="ProtNLM"/>
    </source>
</evidence>
<organism evidence="2 3">
    <name type="scientific">Tanacetum coccineum</name>
    <dbReference type="NCBI Taxonomy" id="301880"/>
    <lineage>
        <taxon>Eukaryota</taxon>
        <taxon>Viridiplantae</taxon>
        <taxon>Streptophyta</taxon>
        <taxon>Embryophyta</taxon>
        <taxon>Tracheophyta</taxon>
        <taxon>Spermatophyta</taxon>
        <taxon>Magnoliopsida</taxon>
        <taxon>eudicotyledons</taxon>
        <taxon>Gunneridae</taxon>
        <taxon>Pentapetalae</taxon>
        <taxon>asterids</taxon>
        <taxon>campanulids</taxon>
        <taxon>Asterales</taxon>
        <taxon>Asteraceae</taxon>
        <taxon>Asteroideae</taxon>
        <taxon>Anthemideae</taxon>
        <taxon>Anthemidinae</taxon>
        <taxon>Tanacetum</taxon>
    </lineage>
</organism>
<name>A0ABQ5I014_9ASTR</name>
<sequence>MLTTCINHGEHFLLSLTSDLVVKKLEWTKFIYPIEYKDAKKTNKMSYPRFTKIIIDYFMSNDPSIPRRNKMFWHTARDATMFTSMRCISKHKDTQVYGTILLTELTNQAMLESKAYQTYYTFASGEKTLKPKYIRKKADSETPPKKKPVQAAKGTRLKSKAKMTKPDKKEQPTKKTKAKGLAVLFEVSLTEAKQIKLATKRRNKDFHGSHVSGSSDGVDTQSKVPDEQQRKTSGIDEGTDKDNENNSDDLSDDGDNDDHDDDSDEERIKSDRDEIPDLKLTNVDQTEHEELEYDDEFYEEEEENIDDEETMYDEEDDEVTKVLYDDVNVNLGNEDTNMTIADQDALDQQNVSQESGFEQVEEDAHVTLTPLLNLENPSPADNEIASLLETSSHHATAIPEITSGFTTTTPPPTPFFNPLLQQQTPTFTTTTSTNPIVTLPEIPNFASVFKFDQRVSALESKMFELRQTNQFASKMKEAVDVAVQLQTNKLREEAWMRIENLSIGRLTIKTINKKRAEVLVRSTNQPRTAYAVAASMSEFELKKILIDKMEANKSINRPDNQKNLYNALVESYNFDKDIITSYGDVVLLKRGRDDQDKDKDPSARSDRGTKRRKSGKDVESSKDSRSKEKKSSNTSKDASQSKHKSSSKSVHVDEPSHSVDDSGMQQDQEFITRIVIQRRVEDLQLGVESYQKKLNLTKPDTYRSNLRNKTAHTSHSDPHGMIYVDQFKRKTLIKTDELHKFSDGTLNDVQTTLHDIAVGKRMEYLSMRKWSNLDKKRARVMVQDIDKQNYQRRLMRNLEKFVGVFPTMATARRRRIKFIAACSYSIDIHKDIMKAQGNDDLVKGFGYLECWAFQIRLAKLLFPYPFAKPCKSFRGTDQNGSRVSGCDTHDLGRHLIMSVFVFVDEYSICSRLVIMERNGVLHLSKRKFVVVCHEKVGRIPLKGGEILRVHGERTLGAAKALMNVKSKEEHELHLKLVLESLRKEKLYAKFSKCDFGRKMCIFLVTWRRAVIGGSSLIGPEFVQEMIDKVVLVKEKPKAARDHQKSYMDKRRKPLEFEVEVFGNANLHVPLNEFKIDKTLCFIEEPIEIMDREGKSLKLSRIPLVKVHWNSKRGPEFT</sequence>
<feature type="compositionally biased region" description="Acidic residues" evidence="1">
    <location>
        <begin position="287"/>
        <end position="314"/>
    </location>
</feature>
<reference evidence="2" key="2">
    <citation type="submission" date="2022-01" db="EMBL/GenBank/DDBJ databases">
        <authorList>
            <person name="Yamashiro T."/>
            <person name="Shiraishi A."/>
            <person name="Satake H."/>
            <person name="Nakayama K."/>
        </authorList>
    </citation>
    <scope>NUCLEOTIDE SEQUENCE</scope>
</reference>
<comment type="caution">
    <text evidence="2">The sequence shown here is derived from an EMBL/GenBank/DDBJ whole genome shotgun (WGS) entry which is preliminary data.</text>
</comment>
<feature type="compositionally biased region" description="Basic and acidic residues" evidence="1">
    <location>
        <begin position="615"/>
        <end position="631"/>
    </location>
</feature>
<evidence type="ECO:0000256" key="1">
    <source>
        <dbReference type="SAM" id="MobiDB-lite"/>
    </source>
</evidence>
<evidence type="ECO:0000313" key="3">
    <source>
        <dbReference type="Proteomes" id="UP001151760"/>
    </source>
</evidence>
<gene>
    <name evidence="2" type="ORF">Tco_1081999</name>
</gene>
<feature type="compositionally biased region" description="Basic and acidic residues" evidence="1">
    <location>
        <begin position="224"/>
        <end position="244"/>
    </location>
</feature>
<feature type="compositionally biased region" description="Low complexity" evidence="1">
    <location>
        <begin position="209"/>
        <end position="219"/>
    </location>
</feature>
<dbReference type="InterPro" id="IPR043128">
    <property type="entry name" value="Rev_trsase/Diguanyl_cyclase"/>
</dbReference>
<evidence type="ECO:0000313" key="2">
    <source>
        <dbReference type="EMBL" id="GJT93154.1"/>
    </source>
</evidence>
<protein>
    <recommendedName>
        <fullName evidence="4">Reverse transcriptase domain-containing protein</fullName>
    </recommendedName>
</protein>
<feature type="compositionally biased region" description="Acidic residues" evidence="1">
    <location>
        <begin position="245"/>
        <end position="265"/>
    </location>
</feature>
<feature type="compositionally biased region" description="Basic and acidic residues" evidence="1">
    <location>
        <begin position="164"/>
        <end position="173"/>
    </location>
</feature>
<dbReference type="Proteomes" id="UP001151760">
    <property type="component" value="Unassembled WGS sequence"/>
</dbReference>
<accession>A0ABQ5I014</accession>
<dbReference type="Gene3D" id="3.30.70.270">
    <property type="match status" value="1"/>
</dbReference>
<keyword evidence="3" id="KW-1185">Reference proteome</keyword>
<feature type="compositionally biased region" description="Basic and acidic residues" evidence="1">
    <location>
        <begin position="266"/>
        <end position="277"/>
    </location>
</feature>
<feature type="region of interest" description="Disordered" evidence="1">
    <location>
        <begin position="134"/>
        <end position="177"/>
    </location>
</feature>
<reference evidence="2" key="1">
    <citation type="journal article" date="2022" name="Int. J. Mol. Sci.">
        <title>Draft Genome of Tanacetum Coccineum: Genomic Comparison of Closely Related Tanacetum-Family Plants.</title>
        <authorList>
            <person name="Yamashiro T."/>
            <person name="Shiraishi A."/>
            <person name="Nakayama K."/>
            <person name="Satake H."/>
        </authorList>
    </citation>
    <scope>NUCLEOTIDE SEQUENCE</scope>
</reference>
<feature type="region of interest" description="Disordered" evidence="1">
    <location>
        <begin position="199"/>
        <end position="314"/>
    </location>
</feature>
<feature type="region of interest" description="Disordered" evidence="1">
    <location>
        <begin position="592"/>
        <end position="665"/>
    </location>
</feature>